<keyword evidence="1" id="KW-0175">Coiled coil</keyword>
<dbReference type="Gene3D" id="3.40.50.410">
    <property type="entry name" value="von Willebrand factor, type A domain"/>
    <property type="match status" value="1"/>
</dbReference>
<keyword evidence="3" id="KW-0732">Signal</keyword>
<feature type="signal peptide" evidence="3">
    <location>
        <begin position="1"/>
        <end position="21"/>
    </location>
</feature>
<dbReference type="InterPro" id="IPR002035">
    <property type="entry name" value="VWF_A"/>
</dbReference>
<feature type="chain" id="PRO_5046903572" evidence="3">
    <location>
        <begin position="22"/>
        <end position="479"/>
    </location>
</feature>
<name>A0ABU0D2W7_9BACI</name>
<proteinExistence type="predicted"/>
<dbReference type="PROSITE" id="PS50234">
    <property type="entry name" value="VWFA"/>
    <property type="match status" value="1"/>
</dbReference>
<organism evidence="5 6">
    <name type="scientific">Lederbergia wuyishanensis</name>
    <dbReference type="NCBI Taxonomy" id="1347903"/>
    <lineage>
        <taxon>Bacteria</taxon>
        <taxon>Bacillati</taxon>
        <taxon>Bacillota</taxon>
        <taxon>Bacilli</taxon>
        <taxon>Bacillales</taxon>
        <taxon>Bacillaceae</taxon>
        <taxon>Lederbergia</taxon>
    </lineage>
</organism>
<feature type="domain" description="VWFA" evidence="4">
    <location>
        <begin position="173"/>
        <end position="361"/>
    </location>
</feature>
<evidence type="ECO:0000256" key="3">
    <source>
        <dbReference type="SAM" id="SignalP"/>
    </source>
</evidence>
<evidence type="ECO:0000256" key="2">
    <source>
        <dbReference type="SAM" id="MobiDB-lite"/>
    </source>
</evidence>
<dbReference type="SMART" id="SM00327">
    <property type="entry name" value="VWA"/>
    <property type="match status" value="1"/>
</dbReference>
<dbReference type="InterPro" id="IPR036465">
    <property type="entry name" value="vWFA_dom_sf"/>
</dbReference>
<evidence type="ECO:0000313" key="6">
    <source>
        <dbReference type="Proteomes" id="UP001232343"/>
    </source>
</evidence>
<dbReference type="RefSeq" id="WP_244680720.1">
    <property type="nucleotide sequence ID" value="NZ_JALIRM010000002.1"/>
</dbReference>
<dbReference type="EMBL" id="JAUSUO010000002">
    <property type="protein sequence ID" value="MDQ0342747.1"/>
    <property type="molecule type" value="Genomic_DNA"/>
</dbReference>
<evidence type="ECO:0000259" key="4">
    <source>
        <dbReference type="PROSITE" id="PS50234"/>
    </source>
</evidence>
<feature type="region of interest" description="Disordered" evidence="2">
    <location>
        <begin position="36"/>
        <end position="61"/>
    </location>
</feature>
<dbReference type="SUPFAM" id="SSF53300">
    <property type="entry name" value="vWA-like"/>
    <property type="match status" value="1"/>
</dbReference>
<dbReference type="Proteomes" id="UP001232343">
    <property type="component" value="Unassembled WGS sequence"/>
</dbReference>
<feature type="coiled-coil region" evidence="1">
    <location>
        <begin position="370"/>
        <end position="415"/>
    </location>
</feature>
<dbReference type="PROSITE" id="PS51257">
    <property type="entry name" value="PROKAR_LIPOPROTEIN"/>
    <property type="match status" value="1"/>
</dbReference>
<reference evidence="5 6" key="1">
    <citation type="submission" date="2023-07" db="EMBL/GenBank/DDBJ databases">
        <title>Genomic Encyclopedia of Type Strains, Phase IV (KMG-IV): sequencing the most valuable type-strain genomes for metagenomic binning, comparative biology and taxonomic classification.</title>
        <authorList>
            <person name="Goeker M."/>
        </authorList>
    </citation>
    <scope>NUCLEOTIDE SEQUENCE [LARGE SCALE GENOMIC DNA]</scope>
    <source>
        <strain evidence="5 6">DSM 27848</strain>
    </source>
</reference>
<evidence type="ECO:0000313" key="5">
    <source>
        <dbReference type="EMBL" id="MDQ0342747.1"/>
    </source>
</evidence>
<sequence>MKQWLFIILSVFLLITTGCSAGKTEGAKANKEKIEIKNETKNEEQANEEQTTTNEKIEADENIEPQKEITWWEEEDPVYEPENSAVEMTELEQELMKKPGLFAEDFNEQLAKEKILELPKGLSDDQYKEAILKLIRMDYHEAVEAFLQFDTSVSAGEDRPDEQIEAPEVTSTHFAILLDASGSMNAKNGSGTRMDEAKSAILSFIEYLPEDSSVSLRVYGHKGTGSDADKAVSCASTENIYTGAKDAAQLKKALATVKPAGWTPIGKALATTKEDIPDNASAMVVYVVSDGIETCGGDPVAEAKKLAGEGIQPIINIIGFQVDNEAQQLLKEVAKAGNGEFTFANSKQDLDKYWKVEYERLSKAWEEWRNAGLEEASKKQQELMNKAEATGKSIMDNSEEEFKRAEVLLQELADKEIFDNNKSRSAIWKMLYDRKKDVWAYGYDTKNEKWRESYRNGIEEWRRIYYDGNAKWREYYYKK</sequence>
<dbReference type="Pfam" id="PF13519">
    <property type="entry name" value="VWA_2"/>
    <property type="match status" value="1"/>
</dbReference>
<keyword evidence="6" id="KW-1185">Reference proteome</keyword>
<comment type="caution">
    <text evidence="5">The sequence shown here is derived from an EMBL/GenBank/DDBJ whole genome shotgun (WGS) entry which is preliminary data.</text>
</comment>
<protein>
    <submittedName>
        <fullName evidence="5">Ca-activated chloride channel family protein</fullName>
    </submittedName>
</protein>
<evidence type="ECO:0000256" key="1">
    <source>
        <dbReference type="SAM" id="Coils"/>
    </source>
</evidence>
<gene>
    <name evidence="5" type="ORF">J2S14_001559</name>
</gene>
<accession>A0ABU0D2W7</accession>